<feature type="domain" description="Gcp-like" evidence="1">
    <location>
        <begin position="35"/>
        <end position="109"/>
    </location>
</feature>
<evidence type="ECO:0000259" key="1">
    <source>
        <dbReference type="Pfam" id="PF00814"/>
    </source>
</evidence>
<evidence type="ECO:0000313" key="2">
    <source>
        <dbReference type="EMBL" id="MBD8498308.1"/>
    </source>
</evidence>
<dbReference type="CDD" id="cd24032">
    <property type="entry name" value="ASKHA_NBD_TsaB"/>
    <property type="match status" value="1"/>
</dbReference>
<comment type="caution">
    <text evidence="2">The sequence shown here is derived from an EMBL/GenBank/DDBJ whole genome shotgun (WGS) entry which is preliminary data.</text>
</comment>
<evidence type="ECO:0000313" key="3">
    <source>
        <dbReference type="Proteomes" id="UP000634529"/>
    </source>
</evidence>
<sequence length="287" mass="31039">MHTKKMLAFDTSTATMAAALLEGTSIINTIQSSEERNHSIRLNPTMQAMLTEQGWTGSQVDGIAVGIGPGSYTGVRISVTAAKTLAWAWRKPVVGVSSLHALALSGLAAAAQGEEISTLVAENINTNDSDFSIACSAPVRIYPIMDARRGQVYTAAFDINGQPLIKHVITGSLSIQEACTRQSADGIRMLVDIVDEATQALENNPELHIIFAGDVDQHRAKLEELQTAFGHRVHLESSPMDAAWVGILGLARLLAEDTDEVHRLEPNYTQLTEAETKLKQQQQQQGQ</sequence>
<dbReference type="Pfam" id="PF00814">
    <property type="entry name" value="TsaD"/>
    <property type="match status" value="1"/>
</dbReference>
<dbReference type="NCBIfam" id="TIGR03725">
    <property type="entry name" value="T6A_YeaZ"/>
    <property type="match status" value="1"/>
</dbReference>
<protein>
    <submittedName>
        <fullName evidence="2">tRNA (Adenosine(37)-N6)-threonylcarbamoyltransferase complex dimerization subunit type 1 TsaB</fullName>
    </submittedName>
</protein>
<gene>
    <name evidence="2" type="primary">tsaB</name>
    <name evidence="2" type="ORF">IFO66_08285</name>
</gene>
<dbReference type="RefSeq" id="WP_192024703.1">
    <property type="nucleotide sequence ID" value="NZ_JACYTN010000004.1"/>
</dbReference>
<proteinExistence type="predicted"/>
<accession>A0ABR9AX81</accession>
<dbReference type="Proteomes" id="UP000634529">
    <property type="component" value="Unassembled WGS sequence"/>
</dbReference>
<dbReference type="Gene3D" id="3.30.420.40">
    <property type="match status" value="1"/>
</dbReference>
<reference evidence="2 3" key="1">
    <citation type="submission" date="2020-09" db="EMBL/GenBank/DDBJ databases">
        <title>Paenibacillus sp. CAU 1523 isolated from sand of Haeundae Beach.</title>
        <authorList>
            <person name="Kim W."/>
        </authorList>
    </citation>
    <scope>NUCLEOTIDE SEQUENCE [LARGE SCALE GENOMIC DNA]</scope>
    <source>
        <strain evidence="2 3">CAU 1523</strain>
    </source>
</reference>
<dbReference type="InterPro" id="IPR000905">
    <property type="entry name" value="Gcp-like_dom"/>
</dbReference>
<dbReference type="InterPro" id="IPR022496">
    <property type="entry name" value="T6A_TsaB"/>
</dbReference>
<organism evidence="2 3">
    <name type="scientific">Paenibacillus arenosi</name>
    <dbReference type="NCBI Taxonomy" id="2774142"/>
    <lineage>
        <taxon>Bacteria</taxon>
        <taxon>Bacillati</taxon>
        <taxon>Bacillota</taxon>
        <taxon>Bacilli</taxon>
        <taxon>Bacillales</taxon>
        <taxon>Paenibacillaceae</taxon>
        <taxon>Paenibacillus</taxon>
    </lineage>
</organism>
<dbReference type="SUPFAM" id="SSF53067">
    <property type="entry name" value="Actin-like ATPase domain"/>
    <property type="match status" value="1"/>
</dbReference>
<dbReference type="InterPro" id="IPR043129">
    <property type="entry name" value="ATPase_NBD"/>
</dbReference>
<dbReference type="PANTHER" id="PTHR11735:SF11">
    <property type="entry name" value="TRNA THREONYLCARBAMOYLADENOSINE BIOSYNTHESIS PROTEIN TSAB"/>
    <property type="match status" value="1"/>
</dbReference>
<dbReference type="EMBL" id="JACYTN010000004">
    <property type="protein sequence ID" value="MBD8498308.1"/>
    <property type="molecule type" value="Genomic_DNA"/>
</dbReference>
<dbReference type="PANTHER" id="PTHR11735">
    <property type="entry name" value="TRNA N6-ADENOSINE THREONYLCARBAMOYLTRANSFERASE"/>
    <property type="match status" value="1"/>
</dbReference>
<keyword evidence="3" id="KW-1185">Reference proteome</keyword>
<name>A0ABR9AX81_9BACL</name>